<feature type="region of interest" description="Disordered" evidence="1">
    <location>
        <begin position="1"/>
        <end position="58"/>
    </location>
</feature>
<feature type="compositionally biased region" description="Basic and acidic residues" evidence="1">
    <location>
        <begin position="18"/>
        <end position="33"/>
    </location>
</feature>
<reference evidence="2 3" key="1">
    <citation type="journal article" date="2018" name="Front. Plant Sci.">
        <title>Red Clover (Trifolium pratense) and Zigzag Clover (T. medium) - A Picture of Genomic Similarities and Differences.</title>
        <authorList>
            <person name="Dluhosova J."/>
            <person name="Istvanek J."/>
            <person name="Nedelnik J."/>
            <person name="Repkova J."/>
        </authorList>
    </citation>
    <scope>NUCLEOTIDE SEQUENCE [LARGE SCALE GENOMIC DNA]</scope>
    <source>
        <strain evidence="3">cv. 10/8</strain>
        <tissue evidence="2">Leaf</tissue>
    </source>
</reference>
<evidence type="ECO:0000256" key="1">
    <source>
        <dbReference type="SAM" id="MobiDB-lite"/>
    </source>
</evidence>
<dbReference type="Proteomes" id="UP000265520">
    <property type="component" value="Unassembled WGS sequence"/>
</dbReference>
<name>A0A392UDI9_9FABA</name>
<accession>A0A392UDI9</accession>
<feature type="compositionally biased region" description="Acidic residues" evidence="1">
    <location>
        <begin position="36"/>
        <end position="58"/>
    </location>
</feature>
<dbReference type="AlphaFoldDB" id="A0A392UDI9"/>
<dbReference type="EMBL" id="LXQA010777003">
    <property type="protein sequence ID" value="MCI70490.1"/>
    <property type="molecule type" value="Genomic_DNA"/>
</dbReference>
<keyword evidence="3" id="KW-1185">Reference proteome</keyword>
<organism evidence="2 3">
    <name type="scientific">Trifolium medium</name>
    <dbReference type="NCBI Taxonomy" id="97028"/>
    <lineage>
        <taxon>Eukaryota</taxon>
        <taxon>Viridiplantae</taxon>
        <taxon>Streptophyta</taxon>
        <taxon>Embryophyta</taxon>
        <taxon>Tracheophyta</taxon>
        <taxon>Spermatophyta</taxon>
        <taxon>Magnoliopsida</taxon>
        <taxon>eudicotyledons</taxon>
        <taxon>Gunneridae</taxon>
        <taxon>Pentapetalae</taxon>
        <taxon>rosids</taxon>
        <taxon>fabids</taxon>
        <taxon>Fabales</taxon>
        <taxon>Fabaceae</taxon>
        <taxon>Papilionoideae</taxon>
        <taxon>50 kb inversion clade</taxon>
        <taxon>NPAAA clade</taxon>
        <taxon>Hologalegina</taxon>
        <taxon>IRL clade</taxon>
        <taxon>Trifolieae</taxon>
        <taxon>Trifolium</taxon>
    </lineage>
</organism>
<feature type="non-terminal residue" evidence="2">
    <location>
        <position position="58"/>
    </location>
</feature>
<feature type="non-terminal residue" evidence="2">
    <location>
        <position position="1"/>
    </location>
</feature>
<sequence>VEGAQQTAQGDELFEQQDVGKIDKGKGKAKDGGLSDIEDYNSDELDSGTDSENEDDEQ</sequence>
<proteinExistence type="predicted"/>
<evidence type="ECO:0000313" key="3">
    <source>
        <dbReference type="Proteomes" id="UP000265520"/>
    </source>
</evidence>
<comment type="caution">
    <text evidence="2">The sequence shown here is derived from an EMBL/GenBank/DDBJ whole genome shotgun (WGS) entry which is preliminary data.</text>
</comment>
<protein>
    <submittedName>
        <fullName evidence="2">Uncharacterized protein</fullName>
    </submittedName>
</protein>
<evidence type="ECO:0000313" key="2">
    <source>
        <dbReference type="EMBL" id="MCI70490.1"/>
    </source>
</evidence>